<dbReference type="AlphaFoldDB" id="A0A3B4AJT5"/>
<reference evidence="5" key="1">
    <citation type="submission" date="2025-08" db="UniProtKB">
        <authorList>
            <consortium name="Ensembl"/>
        </authorList>
    </citation>
    <scope>IDENTIFICATION</scope>
</reference>
<feature type="domain" description="Tyrosine specific protein phosphatases" evidence="4">
    <location>
        <begin position="105"/>
        <end position="162"/>
    </location>
</feature>
<dbReference type="Pfam" id="PF00782">
    <property type="entry name" value="DSPc"/>
    <property type="match status" value="1"/>
</dbReference>
<evidence type="ECO:0000313" key="6">
    <source>
        <dbReference type="Proteomes" id="UP000261520"/>
    </source>
</evidence>
<evidence type="ECO:0000256" key="1">
    <source>
        <dbReference type="ARBA" id="ARBA00022801"/>
    </source>
</evidence>
<feature type="domain" description="Tyrosine-protein phosphatase" evidence="3">
    <location>
        <begin position="36"/>
        <end position="184"/>
    </location>
</feature>
<dbReference type="InterPro" id="IPR016130">
    <property type="entry name" value="Tyr_Pase_AS"/>
</dbReference>
<keyword evidence="1" id="KW-0378">Hydrolase</keyword>
<reference evidence="5" key="2">
    <citation type="submission" date="2025-09" db="UniProtKB">
        <authorList>
            <consortium name="Ensembl"/>
        </authorList>
    </citation>
    <scope>IDENTIFICATION</scope>
</reference>
<dbReference type="PANTHER" id="PTHR45864:SF3">
    <property type="entry name" value="PROTEIN PHOSPHATASE SLINGSHOT HOMOLOG 2"/>
    <property type="match status" value="1"/>
</dbReference>
<dbReference type="InterPro" id="IPR020422">
    <property type="entry name" value="TYR_PHOSPHATASE_DUAL_dom"/>
</dbReference>
<evidence type="ECO:0000259" key="4">
    <source>
        <dbReference type="PROSITE" id="PS50056"/>
    </source>
</evidence>
<dbReference type="InterPro" id="IPR043587">
    <property type="entry name" value="Phosphatase_SSH-like"/>
</dbReference>
<dbReference type="PROSITE" id="PS50056">
    <property type="entry name" value="TYR_PHOSPHATASE_2"/>
    <property type="match status" value="1"/>
</dbReference>
<dbReference type="Proteomes" id="UP000261520">
    <property type="component" value="Unplaced"/>
</dbReference>
<dbReference type="InterPro" id="IPR000387">
    <property type="entry name" value="Tyr_Pase_dom"/>
</dbReference>
<proteinExistence type="predicted"/>
<protein>
    <submittedName>
        <fullName evidence="5">Uncharacterized protein</fullName>
    </submittedName>
</protein>
<organism evidence="5 6">
    <name type="scientific">Periophthalmus magnuspinnatus</name>
    <dbReference type="NCBI Taxonomy" id="409849"/>
    <lineage>
        <taxon>Eukaryota</taxon>
        <taxon>Metazoa</taxon>
        <taxon>Chordata</taxon>
        <taxon>Craniata</taxon>
        <taxon>Vertebrata</taxon>
        <taxon>Euteleostomi</taxon>
        <taxon>Actinopterygii</taxon>
        <taxon>Neopterygii</taxon>
        <taxon>Teleostei</taxon>
        <taxon>Neoteleostei</taxon>
        <taxon>Acanthomorphata</taxon>
        <taxon>Gobiaria</taxon>
        <taxon>Gobiiformes</taxon>
        <taxon>Gobioidei</taxon>
        <taxon>Gobiidae</taxon>
        <taxon>Oxudercinae</taxon>
        <taxon>Periophthalmus</taxon>
    </lineage>
</organism>
<dbReference type="GO" id="GO:0003779">
    <property type="term" value="F:actin binding"/>
    <property type="evidence" value="ECO:0007669"/>
    <property type="project" value="InterPro"/>
</dbReference>
<dbReference type="STRING" id="409849.ENSPMGP00000016955"/>
<evidence type="ECO:0000313" key="5">
    <source>
        <dbReference type="Ensembl" id="ENSPMGP00000016955.1"/>
    </source>
</evidence>
<dbReference type="PANTHER" id="PTHR45864">
    <property type="entry name" value="SLINGSHOT PROTEIN PHOSPHATASE HOMOLOG"/>
    <property type="match status" value="1"/>
</dbReference>
<dbReference type="PROSITE" id="PS00383">
    <property type="entry name" value="TYR_PHOSPHATASE_1"/>
    <property type="match status" value="1"/>
</dbReference>
<evidence type="ECO:0000256" key="2">
    <source>
        <dbReference type="ARBA" id="ARBA00022912"/>
    </source>
</evidence>
<dbReference type="SUPFAM" id="SSF52799">
    <property type="entry name" value="(Phosphotyrosine protein) phosphatases II"/>
    <property type="match status" value="1"/>
</dbReference>
<dbReference type="GO" id="GO:0030837">
    <property type="term" value="P:negative regulation of actin filament polymerization"/>
    <property type="evidence" value="ECO:0007669"/>
    <property type="project" value="InterPro"/>
</dbReference>
<dbReference type="PROSITE" id="PS50054">
    <property type="entry name" value="TYR_PHOSPHATASE_DUAL"/>
    <property type="match status" value="1"/>
</dbReference>
<dbReference type="Gene3D" id="3.90.190.10">
    <property type="entry name" value="Protein tyrosine phosphatase superfamily"/>
    <property type="match status" value="1"/>
</dbReference>
<evidence type="ECO:0000259" key="3">
    <source>
        <dbReference type="PROSITE" id="PS50054"/>
    </source>
</evidence>
<dbReference type="SMART" id="SM00195">
    <property type="entry name" value="DSPc"/>
    <property type="match status" value="1"/>
</dbReference>
<sequence length="209" mass="24278">MLDIIVPTLPDWSYFDFKNARNSQRHCCIKLGSCFAASTDTTSIIIRFSSSCVLMIHFSPCPPSSRPFSVRYILNVTREIDNFFPGMFEYHNIRVYDEEATNLLEYWNDTYKFITKAKKAGAKCLVHCKMGISRSASTVIAYAMKEYGWNLDTALEYVKDKRSITKPNPSFMRQLEEYQGILLARYEAFKKILQRDFKISLISNYFPNS</sequence>
<name>A0A3B4AJT5_9GOBI</name>
<keyword evidence="2" id="KW-0904">Protein phosphatase</keyword>
<dbReference type="InterPro" id="IPR029021">
    <property type="entry name" value="Prot-tyrosine_phosphatase-like"/>
</dbReference>
<keyword evidence="6" id="KW-1185">Reference proteome</keyword>
<accession>A0A3B4AJT5</accession>
<dbReference type="GO" id="GO:0004722">
    <property type="term" value="F:protein serine/threonine phosphatase activity"/>
    <property type="evidence" value="ECO:0007669"/>
    <property type="project" value="UniProtKB-EC"/>
</dbReference>
<dbReference type="InterPro" id="IPR000340">
    <property type="entry name" value="Dual-sp_phosphatase_cat-dom"/>
</dbReference>
<dbReference type="Ensembl" id="ENSPMGT00000018101.1">
    <property type="protein sequence ID" value="ENSPMGP00000016955.1"/>
    <property type="gene ID" value="ENSPMGG00000013888.1"/>
</dbReference>